<dbReference type="EMBL" id="BAPF01000020">
    <property type="protein sequence ID" value="GBQ79552.1"/>
    <property type="molecule type" value="Genomic_DNA"/>
</dbReference>
<gene>
    <name evidence="1" type="ORF">AA14337_1475</name>
</gene>
<accession>A0ABQ0PSE5</accession>
<organism evidence="1 2">
    <name type="scientific">Acetobacter malorum DSM 14337</name>
    <dbReference type="NCBI Taxonomy" id="1307910"/>
    <lineage>
        <taxon>Bacteria</taxon>
        <taxon>Pseudomonadati</taxon>
        <taxon>Pseudomonadota</taxon>
        <taxon>Alphaproteobacteria</taxon>
        <taxon>Acetobacterales</taxon>
        <taxon>Acetobacteraceae</taxon>
        <taxon>Acetobacter</taxon>
    </lineage>
</organism>
<sequence length="62" mass="6646">MMPGIRLGRYPSVAAAAITLSFVLAEILAFEEKARETADCETPANLATSIDVTERMVLVSFG</sequence>
<protein>
    <submittedName>
        <fullName evidence="1">Uncharacterized protein</fullName>
    </submittedName>
</protein>
<proteinExistence type="predicted"/>
<keyword evidence="2" id="KW-1185">Reference proteome</keyword>
<reference evidence="1" key="1">
    <citation type="submission" date="2013-04" db="EMBL/GenBank/DDBJ databases">
        <title>The genome sequencing project of 58 acetic acid bacteria.</title>
        <authorList>
            <person name="Okamoto-Kainuma A."/>
            <person name="Ishikawa M."/>
            <person name="Umino S."/>
            <person name="Koizumi Y."/>
            <person name="Shiwa Y."/>
            <person name="Yoshikawa H."/>
            <person name="Matsutani M."/>
            <person name="Matsushita K."/>
        </authorList>
    </citation>
    <scope>NUCLEOTIDE SEQUENCE</scope>
    <source>
        <strain evidence="1">DSM 14337</strain>
    </source>
</reference>
<comment type="caution">
    <text evidence="1">The sequence shown here is derived from an EMBL/GenBank/DDBJ whole genome shotgun (WGS) entry which is preliminary data.</text>
</comment>
<dbReference type="Proteomes" id="UP001065047">
    <property type="component" value="Unassembled WGS sequence"/>
</dbReference>
<name>A0ABQ0PSE5_9PROT</name>
<evidence type="ECO:0000313" key="1">
    <source>
        <dbReference type="EMBL" id="GBQ79552.1"/>
    </source>
</evidence>
<evidence type="ECO:0000313" key="2">
    <source>
        <dbReference type="Proteomes" id="UP001065047"/>
    </source>
</evidence>